<reference evidence="1 2" key="1">
    <citation type="submission" date="2019-05" db="EMBL/GenBank/DDBJ databases">
        <title>Mikania micrantha, genome provides insights into the molecular mechanism of rapid growth.</title>
        <authorList>
            <person name="Liu B."/>
        </authorList>
    </citation>
    <scope>NUCLEOTIDE SEQUENCE [LARGE SCALE GENOMIC DNA]</scope>
    <source>
        <strain evidence="1">NLD-2019</strain>
        <tissue evidence="1">Leaf</tissue>
    </source>
</reference>
<comment type="caution">
    <text evidence="1">The sequence shown here is derived from an EMBL/GenBank/DDBJ whole genome shotgun (WGS) entry which is preliminary data.</text>
</comment>
<evidence type="ECO:0000313" key="1">
    <source>
        <dbReference type="EMBL" id="KAD6454901.1"/>
    </source>
</evidence>
<dbReference type="EMBL" id="SZYD01000004">
    <property type="protein sequence ID" value="KAD6454901.1"/>
    <property type="molecule type" value="Genomic_DNA"/>
</dbReference>
<organism evidence="1 2">
    <name type="scientific">Mikania micrantha</name>
    <name type="common">bitter vine</name>
    <dbReference type="NCBI Taxonomy" id="192012"/>
    <lineage>
        <taxon>Eukaryota</taxon>
        <taxon>Viridiplantae</taxon>
        <taxon>Streptophyta</taxon>
        <taxon>Embryophyta</taxon>
        <taxon>Tracheophyta</taxon>
        <taxon>Spermatophyta</taxon>
        <taxon>Magnoliopsida</taxon>
        <taxon>eudicotyledons</taxon>
        <taxon>Gunneridae</taxon>
        <taxon>Pentapetalae</taxon>
        <taxon>asterids</taxon>
        <taxon>campanulids</taxon>
        <taxon>Asterales</taxon>
        <taxon>Asteraceae</taxon>
        <taxon>Asteroideae</taxon>
        <taxon>Heliantheae alliance</taxon>
        <taxon>Eupatorieae</taxon>
        <taxon>Mikania</taxon>
    </lineage>
</organism>
<dbReference type="Proteomes" id="UP000326396">
    <property type="component" value="Linkage Group LG12"/>
</dbReference>
<protein>
    <submittedName>
        <fullName evidence="1">Uncharacterized protein</fullName>
    </submittedName>
</protein>
<proteinExistence type="predicted"/>
<gene>
    <name evidence="1" type="ORF">E3N88_09607</name>
</gene>
<dbReference type="OrthoDB" id="2015333at2759"/>
<accession>A0A5N6PLH9</accession>
<sequence length="308" mass="34697">MWAFACSDLASTLAMPKGQTNVLEELFLSVNYPEMQELGILGDKIRNPEEHADYLKLVKLTWGTLGITPKMHDILYGWVLFQRFIETEELQLLDQANLQVQKVLSDNYKEGTTEQCTDNLECIISDKETMFPIVKKKVLGGVLLDQEVDEKLQELTTVKLCVKLNALEYMQKQINILEDGIKKSWASIMVSGNSKNTKLSVETTNYLHSDSESVDELFVATLDIFRDSTADAIRKFCYLVGLPHSLVEMESKLAHQVLSLFSLDAELVIHMLMMASENLSTGLGSGTDGHRSLDDAKLLTPWYGFYAI</sequence>
<dbReference type="PANTHER" id="PTHR31280:SF3">
    <property type="entry name" value="DNA TOPOISOMERASE 4 SUBUNIT B (DUF810)"/>
    <property type="match status" value="1"/>
</dbReference>
<evidence type="ECO:0000313" key="2">
    <source>
        <dbReference type="Proteomes" id="UP000326396"/>
    </source>
</evidence>
<name>A0A5N6PLH9_9ASTR</name>
<dbReference type="InterPro" id="IPR008528">
    <property type="entry name" value="unc-13_homologue"/>
</dbReference>
<dbReference type="AlphaFoldDB" id="A0A5N6PLH9"/>
<keyword evidence="2" id="KW-1185">Reference proteome</keyword>
<dbReference type="PANTHER" id="PTHR31280">
    <property type="entry name" value="PROTEIN UNC-13 HOMOLOG"/>
    <property type="match status" value="1"/>
</dbReference>